<dbReference type="EMBL" id="VTOW01000001">
    <property type="protein sequence ID" value="NKE69686.1"/>
    <property type="molecule type" value="Genomic_DNA"/>
</dbReference>
<organism evidence="1 2">
    <name type="scientific">Candidatus Manganitrophus noduliformans</name>
    <dbReference type="NCBI Taxonomy" id="2606439"/>
    <lineage>
        <taxon>Bacteria</taxon>
        <taxon>Pseudomonadati</taxon>
        <taxon>Nitrospirota</taxon>
        <taxon>Nitrospiria</taxon>
        <taxon>Candidatus Troglogloeales</taxon>
        <taxon>Candidatus Manganitrophaceae</taxon>
        <taxon>Candidatus Manganitrophus</taxon>
    </lineage>
</organism>
<evidence type="ECO:0000313" key="1">
    <source>
        <dbReference type="EMBL" id="NKE69686.1"/>
    </source>
</evidence>
<protein>
    <submittedName>
        <fullName evidence="1">Uncharacterized protein</fullName>
    </submittedName>
</protein>
<dbReference type="Proteomes" id="UP000534783">
    <property type="component" value="Unassembled WGS sequence"/>
</dbReference>
<dbReference type="AlphaFoldDB" id="A0A7X6I9H9"/>
<gene>
    <name evidence="1" type="ORF">MNODULE_02855</name>
</gene>
<evidence type="ECO:0000313" key="2">
    <source>
        <dbReference type="Proteomes" id="UP000534783"/>
    </source>
</evidence>
<accession>A0A7X6I9H9</accession>
<dbReference type="RefSeq" id="WP_168057975.1">
    <property type="nucleotide sequence ID" value="NZ_VTOW01000001.1"/>
</dbReference>
<keyword evidence="2" id="KW-1185">Reference proteome</keyword>
<comment type="caution">
    <text evidence="1">The sequence shown here is derived from an EMBL/GenBank/DDBJ whole genome shotgun (WGS) entry which is preliminary data.</text>
</comment>
<reference evidence="1 2" key="1">
    <citation type="journal article" date="2020" name="Nature">
        <title>Bacterial chemolithoautotrophy via manganese oxidation.</title>
        <authorList>
            <person name="Yu H."/>
            <person name="Leadbetter J.R."/>
        </authorList>
    </citation>
    <scope>NUCLEOTIDE SEQUENCE [LARGE SCALE GENOMIC DNA]</scope>
    <source>
        <strain evidence="1 2">Mn-1</strain>
    </source>
</reference>
<name>A0A7X6I9H9_9BACT</name>
<sequence>MFTQEDFEQLIKHYNDDYLYLLIRASHRSYECLISSFMVLKDLYHVIVKFQASGDFQFRTLPYPLSFRANDDLLKSMGFDGEEIRNIYHFLEFVKQTQGKEFEECLEGSVYNLCKRLPDDQAWKMKSALPS</sequence>
<proteinExistence type="predicted"/>